<feature type="compositionally biased region" description="Polar residues" evidence="10">
    <location>
        <begin position="1"/>
        <end position="16"/>
    </location>
</feature>
<evidence type="ECO:0000256" key="8">
    <source>
        <dbReference type="PROSITE-ProRule" id="PRU10141"/>
    </source>
</evidence>
<feature type="binding site" evidence="8">
    <location>
        <position position="147"/>
    </location>
    <ligand>
        <name>ATP</name>
        <dbReference type="ChEBI" id="CHEBI:30616"/>
    </ligand>
</feature>
<dbReference type="EMBL" id="JANAVB010005399">
    <property type="protein sequence ID" value="KAJ6847367.1"/>
    <property type="molecule type" value="Genomic_DNA"/>
</dbReference>
<comment type="similarity">
    <text evidence="9">Belongs to the protein kinase superfamily.</text>
</comment>
<dbReference type="FunFam" id="3.30.200.20:FF:000228">
    <property type="entry name" value="Serine/threonine-protein kinase BIK1"/>
    <property type="match status" value="1"/>
</dbReference>
<dbReference type="Gene3D" id="1.10.510.10">
    <property type="entry name" value="Transferase(Phosphotransferase) domain 1"/>
    <property type="match status" value="1"/>
</dbReference>
<evidence type="ECO:0000256" key="2">
    <source>
        <dbReference type="ARBA" id="ARBA00022527"/>
    </source>
</evidence>
<evidence type="ECO:0000313" key="13">
    <source>
        <dbReference type="Proteomes" id="UP001140949"/>
    </source>
</evidence>
<dbReference type="InterPro" id="IPR000719">
    <property type="entry name" value="Prot_kinase_dom"/>
</dbReference>
<name>A0AAX6I3G1_IRIPA</name>
<dbReference type="PROSITE" id="PS00108">
    <property type="entry name" value="PROTEIN_KINASE_ST"/>
    <property type="match status" value="1"/>
</dbReference>
<evidence type="ECO:0000256" key="5">
    <source>
        <dbReference type="ARBA" id="ARBA00022777"/>
    </source>
</evidence>
<keyword evidence="5 12" id="KW-0418">Kinase</keyword>
<dbReference type="GO" id="GO:0004674">
    <property type="term" value="F:protein serine/threonine kinase activity"/>
    <property type="evidence" value="ECO:0007669"/>
    <property type="project" value="UniProtKB-KW"/>
</dbReference>
<feature type="compositionally biased region" description="Polar residues" evidence="10">
    <location>
        <begin position="41"/>
        <end position="52"/>
    </location>
</feature>
<dbReference type="PANTHER" id="PTHR45621">
    <property type="entry name" value="OS01G0588500 PROTEIN-RELATED"/>
    <property type="match status" value="1"/>
</dbReference>
<feature type="domain" description="Protein kinase" evidence="11">
    <location>
        <begin position="108"/>
        <end position="391"/>
    </location>
</feature>
<dbReference type="GO" id="GO:0006952">
    <property type="term" value="P:defense response"/>
    <property type="evidence" value="ECO:0007669"/>
    <property type="project" value="UniProtKB-KW"/>
</dbReference>
<reference evidence="12" key="1">
    <citation type="journal article" date="2023" name="GigaByte">
        <title>Genome assembly of the bearded iris, Iris pallida Lam.</title>
        <authorList>
            <person name="Bruccoleri R.E."/>
            <person name="Oakeley E.J."/>
            <person name="Faust A.M.E."/>
            <person name="Altorfer M."/>
            <person name="Dessus-Babus S."/>
            <person name="Burckhardt D."/>
            <person name="Oertli M."/>
            <person name="Naumann U."/>
            <person name="Petersen F."/>
            <person name="Wong J."/>
        </authorList>
    </citation>
    <scope>NUCLEOTIDE SEQUENCE</scope>
    <source>
        <strain evidence="12">GSM-AAB239-AS_SAM_17_03QT</strain>
    </source>
</reference>
<feature type="compositionally biased region" description="Low complexity" evidence="10">
    <location>
        <begin position="53"/>
        <end position="63"/>
    </location>
</feature>
<evidence type="ECO:0000256" key="7">
    <source>
        <dbReference type="ARBA" id="ARBA00022840"/>
    </source>
</evidence>
<evidence type="ECO:0000259" key="11">
    <source>
        <dbReference type="PROSITE" id="PS50011"/>
    </source>
</evidence>
<dbReference type="InterPro" id="IPR001245">
    <property type="entry name" value="Ser-Thr/Tyr_kinase_cat_dom"/>
</dbReference>
<dbReference type="Gene3D" id="3.30.200.20">
    <property type="entry name" value="Phosphorylase Kinase, domain 1"/>
    <property type="match status" value="1"/>
</dbReference>
<feature type="region of interest" description="Disordered" evidence="10">
    <location>
        <begin position="1"/>
        <end position="63"/>
    </location>
</feature>
<evidence type="ECO:0000256" key="4">
    <source>
        <dbReference type="ARBA" id="ARBA00022741"/>
    </source>
</evidence>
<evidence type="ECO:0000256" key="1">
    <source>
        <dbReference type="ARBA" id="ARBA00012513"/>
    </source>
</evidence>
<organism evidence="12 13">
    <name type="scientific">Iris pallida</name>
    <name type="common">Sweet iris</name>
    <dbReference type="NCBI Taxonomy" id="29817"/>
    <lineage>
        <taxon>Eukaryota</taxon>
        <taxon>Viridiplantae</taxon>
        <taxon>Streptophyta</taxon>
        <taxon>Embryophyta</taxon>
        <taxon>Tracheophyta</taxon>
        <taxon>Spermatophyta</taxon>
        <taxon>Magnoliopsida</taxon>
        <taxon>Liliopsida</taxon>
        <taxon>Asparagales</taxon>
        <taxon>Iridaceae</taxon>
        <taxon>Iridoideae</taxon>
        <taxon>Irideae</taxon>
        <taxon>Iris</taxon>
    </lineage>
</organism>
<dbReference type="PROSITE" id="PS50011">
    <property type="entry name" value="PROTEIN_KINASE_DOM"/>
    <property type="match status" value="1"/>
</dbReference>
<dbReference type="SUPFAM" id="SSF56112">
    <property type="entry name" value="Protein kinase-like (PK-like)"/>
    <property type="match status" value="1"/>
</dbReference>
<dbReference type="InterPro" id="IPR011009">
    <property type="entry name" value="Kinase-like_dom_sf"/>
</dbReference>
<keyword evidence="4 8" id="KW-0547">Nucleotide-binding</keyword>
<dbReference type="InterPro" id="IPR050823">
    <property type="entry name" value="Plant_Ser_Thr_Prot_Kinase"/>
</dbReference>
<dbReference type="InterPro" id="IPR008271">
    <property type="entry name" value="Ser/Thr_kinase_AS"/>
</dbReference>
<dbReference type="CDD" id="cd14066">
    <property type="entry name" value="STKc_IRAK"/>
    <property type="match status" value="1"/>
</dbReference>
<dbReference type="SMART" id="SM00220">
    <property type="entry name" value="S_TKc"/>
    <property type="match status" value="1"/>
</dbReference>
<keyword evidence="6" id="KW-0611">Plant defense</keyword>
<feature type="region of interest" description="Disordered" evidence="10">
    <location>
        <begin position="408"/>
        <end position="445"/>
    </location>
</feature>
<reference evidence="12" key="2">
    <citation type="submission" date="2023-04" db="EMBL/GenBank/DDBJ databases">
        <authorList>
            <person name="Bruccoleri R.E."/>
            <person name="Oakeley E.J."/>
            <person name="Faust A.-M."/>
            <person name="Dessus-Babus S."/>
            <person name="Altorfer M."/>
            <person name="Burckhardt D."/>
            <person name="Oertli M."/>
            <person name="Naumann U."/>
            <person name="Petersen F."/>
            <person name="Wong J."/>
        </authorList>
    </citation>
    <scope>NUCLEOTIDE SEQUENCE</scope>
    <source>
        <strain evidence="12">GSM-AAB239-AS_SAM_17_03QT</strain>
        <tissue evidence="12">Leaf</tissue>
    </source>
</reference>
<protein>
    <recommendedName>
        <fullName evidence="1">non-specific serine/threonine protein kinase</fullName>
        <ecNumber evidence="1">2.7.11.1</ecNumber>
    </recommendedName>
</protein>
<keyword evidence="2 9" id="KW-0723">Serine/threonine-protein kinase</keyword>
<dbReference type="Proteomes" id="UP001140949">
    <property type="component" value="Unassembled WGS sequence"/>
</dbReference>
<sequence>MGNCLKSSLGSENSRISHNSSDSQRRNRSRSSAALSPDPSRASSKPGASSAHSTLTNCSTNSTLTVPSYKEGSPCDLHLTPRTEGEILSSPNLKAFTFNELKSATRNFRPDSLIGEGGFGYVFKGWIDEQTFTASKPGSGMVVAVKKLKPEGFQGHKEWLTEVNYLGQLHHPNLVKLIGFCSDGDNRLLVYEYMPKGSLENHLFRRGPQPLSWAVRLKVAIGAAKGLSFLHDAESQVIYRDVKASNILLDSEFNAKLSDFGLAKAGPTGDKTHVSTQVMGTHGYAAPEYIATGRLSAKADVYSFGVVLLELLSGRRAFDKTKSDAEQNLVDWAKPCLSDKRKLFRFMDSKLEGQYPKKGAHAVATIALQCIGKDAKLRPRMSEVLAALEQLQDVKAAERLAHAEHGKALMIPVTKSPGARQSPSPLRPAPGGSPLPSSRRSPRVR</sequence>
<accession>A0AAX6I3G1</accession>
<evidence type="ECO:0000313" key="12">
    <source>
        <dbReference type="EMBL" id="KAJ6847367.1"/>
    </source>
</evidence>
<evidence type="ECO:0000256" key="10">
    <source>
        <dbReference type="SAM" id="MobiDB-lite"/>
    </source>
</evidence>
<dbReference type="PROSITE" id="PS00107">
    <property type="entry name" value="PROTEIN_KINASE_ATP"/>
    <property type="match status" value="1"/>
</dbReference>
<comment type="caution">
    <text evidence="12">The sequence shown here is derived from an EMBL/GenBank/DDBJ whole genome shotgun (WGS) entry which is preliminary data.</text>
</comment>
<evidence type="ECO:0000256" key="6">
    <source>
        <dbReference type="ARBA" id="ARBA00022821"/>
    </source>
</evidence>
<evidence type="ECO:0000256" key="9">
    <source>
        <dbReference type="RuleBase" id="RU000304"/>
    </source>
</evidence>
<keyword evidence="3" id="KW-0808">Transferase</keyword>
<dbReference type="EC" id="2.7.11.1" evidence="1"/>
<dbReference type="FunFam" id="1.10.510.10:FF:000258">
    <property type="entry name" value="Probable serine/threonine-protein kinase PBL8"/>
    <property type="match status" value="1"/>
</dbReference>
<dbReference type="GO" id="GO:0005524">
    <property type="term" value="F:ATP binding"/>
    <property type="evidence" value="ECO:0007669"/>
    <property type="project" value="UniProtKB-UniRule"/>
</dbReference>
<gene>
    <name evidence="12" type="ORF">M6B38_277690</name>
</gene>
<keyword evidence="7 8" id="KW-0067">ATP-binding</keyword>
<evidence type="ECO:0000256" key="3">
    <source>
        <dbReference type="ARBA" id="ARBA00022679"/>
    </source>
</evidence>
<keyword evidence="13" id="KW-1185">Reference proteome</keyword>
<dbReference type="Pfam" id="PF07714">
    <property type="entry name" value="PK_Tyr_Ser-Thr"/>
    <property type="match status" value="1"/>
</dbReference>
<dbReference type="InterPro" id="IPR017441">
    <property type="entry name" value="Protein_kinase_ATP_BS"/>
</dbReference>
<dbReference type="AlphaFoldDB" id="A0AAX6I3G1"/>
<proteinExistence type="inferred from homology"/>